<dbReference type="EMBL" id="NAJQ01000084">
    <property type="protein sequence ID" value="TKA79676.1"/>
    <property type="molecule type" value="Genomic_DNA"/>
</dbReference>
<protein>
    <submittedName>
        <fullName evidence="2">Uncharacterized protein</fullName>
    </submittedName>
</protein>
<sequence length="114" mass="10941">MKGQRDGRDDGVRTRTWPIFATAAAVAGKGKVNGVGHGLGKKAGVLGVGKGGKGGGGQLVEGSGAQIDEEDVGTTGKGAPGGNETPVAQSNGDVGGVGGVLEATPAFGGGEMIR</sequence>
<feature type="region of interest" description="Disordered" evidence="1">
    <location>
        <begin position="57"/>
        <end position="99"/>
    </location>
</feature>
<dbReference type="Proteomes" id="UP000309340">
    <property type="component" value="Unassembled WGS sequence"/>
</dbReference>
<keyword evidence="3" id="KW-1185">Reference proteome</keyword>
<evidence type="ECO:0000313" key="3">
    <source>
        <dbReference type="Proteomes" id="UP000309340"/>
    </source>
</evidence>
<evidence type="ECO:0000313" key="2">
    <source>
        <dbReference type="EMBL" id="TKA79676.1"/>
    </source>
</evidence>
<evidence type="ECO:0000256" key="1">
    <source>
        <dbReference type="SAM" id="MobiDB-lite"/>
    </source>
</evidence>
<organism evidence="2 3">
    <name type="scientific">Friedmanniomyces simplex</name>
    <dbReference type="NCBI Taxonomy" id="329884"/>
    <lineage>
        <taxon>Eukaryota</taxon>
        <taxon>Fungi</taxon>
        <taxon>Dikarya</taxon>
        <taxon>Ascomycota</taxon>
        <taxon>Pezizomycotina</taxon>
        <taxon>Dothideomycetes</taxon>
        <taxon>Dothideomycetidae</taxon>
        <taxon>Mycosphaerellales</taxon>
        <taxon>Teratosphaeriaceae</taxon>
        <taxon>Friedmanniomyces</taxon>
    </lineage>
</organism>
<name>A0A4U0XT73_9PEZI</name>
<comment type="caution">
    <text evidence="2">The sequence shown here is derived from an EMBL/GenBank/DDBJ whole genome shotgun (WGS) entry which is preliminary data.</text>
</comment>
<proteinExistence type="predicted"/>
<reference evidence="2 3" key="1">
    <citation type="submission" date="2017-03" db="EMBL/GenBank/DDBJ databases">
        <title>Genomes of endolithic fungi from Antarctica.</title>
        <authorList>
            <person name="Coleine C."/>
            <person name="Masonjones S."/>
            <person name="Stajich J.E."/>
        </authorList>
    </citation>
    <scope>NUCLEOTIDE SEQUENCE [LARGE SCALE GENOMIC DNA]</scope>
    <source>
        <strain evidence="2 3">CCFEE 5184</strain>
    </source>
</reference>
<accession>A0A4U0XT73</accession>
<dbReference type="AlphaFoldDB" id="A0A4U0XT73"/>
<gene>
    <name evidence="2" type="ORF">B0A55_04069</name>
</gene>